<comment type="caution">
    <text evidence="1">The sequence shown here is derived from an EMBL/GenBank/DDBJ whole genome shotgun (WGS) entry which is preliminary data.</text>
</comment>
<dbReference type="PROSITE" id="PS51257">
    <property type="entry name" value="PROKAR_LIPOPROTEIN"/>
    <property type="match status" value="1"/>
</dbReference>
<dbReference type="RefSeq" id="WP_160590762.1">
    <property type="nucleotide sequence ID" value="NZ_BAAAFP010000001.1"/>
</dbReference>
<reference evidence="1 2" key="1">
    <citation type="submission" date="2019-12" db="EMBL/GenBank/DDBJ databases">
        <title>Genomic-based taxomic classification of the family Erythrobacteraceae.</title>
        <authorList>
            <person name="Xu L."/>
        </authorList>
    </citation>
    <scope>NUCLEOTIDE SEQUENCE [LARGE SCALE GENOMIC DNA]</scope>
    <source>
        <strain evidence="1 2">JCM 16339</strain>
    </source>
</reference>
<evidence type="ECO:0008006" key="3">
    <source>
        <dbReference type="Google" id="ProtNLM"/>
    </source>
</evidence>
<dbReference type="EMBL" id="WTYY01000003">
    <property type="protein sequence ID" value="MXO88566.1"/>
    <property type="molecule type" value="Genomic_DNA"/>
</dbReference>
<gene>
    <name evidence="1" type="ORF">GRI32_07410</name>
</gene>
<sequence length="129" mass="13823">MIHRHFIAPVLVAAMLAGCTDGCENVVLERARAPFGNADAVAFERNCGATTGYSTQVSIVDRDDAPTDAGNILIASGRSFAEDSNRPTVSLEWLGSEQLSVRYDASLAILSHHDRYGRTIISLTPMSGN</sequence>
<dbReference type="AlphaFoldDB" id="A0A844ZNC3"/>
<name>A0A844ZNC3_9SPHN</name>
<protein>
    <recommendedName>
        <fullName evidence="3">Lipoprotein</fullName>
    </recommendedName>
</protein>
<evidence type="ECO:0000313" key="1">
    <source>
        <dbReference type="EMBL" id="MXO88566.1"/>
    </source>
</evidence>
<accession>A0A844ZNC3</accession>
<keyword evidence="2" id="KW-1185">Reference proteome</keyword>
<dbReference type="Proteomes" id="UP000435243">
    <property type="component" value="Unassembled WGS sequence"/>
</dbReference>
<proteinExistence type="predicted"/>
<dbReference type="OrthoDB" id="5525900at2"/>
<evidence type="ECO:0000313" key="2">
    <source>
        <dbReference type="Proteomes" id="UP000435243"/>
    </source>
</evidence>
<organism evidence="1 2">
    <name type="scientific">Alteraurantiacibacter aestuarii</name>
    <dbReference type="NCBI Taxonomy" id="650004"/>
    <lineage>
        <taxon>Bacteria</taxon>
        <taxon>Pseudomonadati</taxon>
        <taxon>Pseudomonadota</taxon>
        <taxon>Alphaproteobacteria</taxon>
        <taxon>Sphingomonadales</taxon>
        <taxon>Erythrobacteraceae</taxon>
        <taxon>Alteraurantiacibacter</taxon>
    </lineage>
</organism>